<reference evidence="10" key="1">
    <citation type="journal article" date="2006" name="PLoS Biol.">
        <title>Macronuclear genome sequence of the ciliate Tetrahymena thermophila, a model eukaryote.</title>
        <authorList>
            <person name="Eisen J.A."/>
            <person name="Coyne R.S."/>
            <person name="Wu M."/>
            <person name="Wu D."/>
            <person name="Thiagarajan M."/>
            <person name="Wortman J.R."/>
            <person name="Badger J.H."/>
            <person name="Ren Q."/>
            <person name="Amedeo P."/>
            <person name="Jones K.M."/>
            <person name="Tallon L.J."/>
            <person name="Delcher A.L."/>
            <person name="Salzberg S.L."/>
            <person name="Silva J.C."/>
            <person name="Haas B.J."/>
            <person name="Majoros W.H."/>
            <person name="Farzad M."/>
            <person name="Carlton J.M."/>
            <person name="Smith R.K. Jr."/>
            <person name="Garg J."/>
            <person name="Pearlman R.E."/>
            <person name="Karrer K.M."/>
            <person name="Sun L."/>
            <person name="Manning G."/>
            <person name="Elde N.C."/>
            <person name="Turkewitz A.P."/>
            <person name="Asai D.J."/>
            <person name="Wilkes D.E."/>
            <person name="Wang Y."/>
            <person name="Cai H."/>
            <person name="Collins K."/>
            <person name="Stewart B.A."/>
            <person name="Lee S.R."/>
            <person name="Wilamowska K."/>
            <person name="Weinberg Z."/>
            <person name="Ruzzo W.L."/>
            <person name="Wloga D."/>
            <person name="Gaertig J."/>
            <person name="Frankel J."/>
            <person name="Tsao C.-C."/>
            <person name="Gorovsky M.A."/>
            <person name="Keeling P.J."/>
            <person name="Waller R.F."/>
            <person name="Patron N.J."/>
            <person name="Cherry J.M."/>
            <person name="Stover N.A."/>
            <person name="Krieger C.J."/>
            <person name="del Toro C."/>
            <person name="Ryder H.F."/>
            <person name="Williamson S.C."/>
            <person name="Barbeau R.A."/>
            <person name="Hamilton E.P."/>
            <person name="Orias E."/>
        </authorList>
    </citation>
    <scope>NUCLEOTIDE SEQUENCE [LARGE SCALE GENOMIC DNA]</scope>
    <source>
        <strain evidence="10">SB210</strain>
    </source>
</reference>
<evidence type="ECO:0000256" key="4">
    <source>
        <dbReference type="ARBA" id="ARBA00022840"/>
    </source>
</evidence>
<dbReference type="InterPro" id="IPR027417">
    <property type="entry name" value="P-loop_NTPase"/>
</dbReference>
<dbReference type="GO" id="GO:0007052">
    <property type="term" value="P:mitotic spindle organization"/>
    <property type="evidence" value="ECO:0007669"/>
    <property type="project" value="TreeGrafter"/>
</dbReference>
<protein>
    <submittedName>
        <fullName evidence="9">Kinesin motor catalytic domain protein</fullName>
    </submittedName>
</protein>
<dbReference type="PANTHER" id="PTHR47969">
    <property type="entry name" value="CHROMOSOME-ASSOCIATED KINESIN KIF4A-RELATED"/>
    <property type="match status" value="1"/>
</dbReference>
<evidence type="ECO:0000256" key="2">
    <source>
        <dbReference type="ARBA" id="ARBA00022490"/>
    </source>
</evidence>
<keyword evidence="2" id="KW-0963">Cytoplasm</keyword>
<comment type="similarity">
    <text evidence="6">Belongs to the TRAFAC class myosin-kinesin ATPase superfamily. Kinesin family.</text>
</comment>
<dbReference type="GeneID" id="7837630"/>
<dbReference type="SUPFAM" id="SSF52540">
    <property type="entry name" value="P-loop containing nucleoside triphosphate hydrolases"/>
    <property type="match status" value="1"/>
</dbReference>
<feature type="binding site" evidence="6">
    <location>
        <begin position="105"/>
        <end position="112"/>
    </location>
    <ligand>
        <name>ATP</name>
        <dbReference type="ChEBI" id="CHEBI:30616"/>
    </ligand>
</feature>
<organism evidence="9 10">
    <name type="scientific">Tetrahymena thermophila (strain SB210)</name>
    <dbReference type="NCBI Taxonomy" id="312017"/>
    <lineage>
        <taxon>Eukaryota</taxon>
        <taxon>Sar</taxon>
        <taxon>Alveolata</taxon>
        <taxon>Ciliophora</taxon>
        <taxon>Intramacronucleata</taxon>
        <taxon>Oligohymenophorea</taxon>
        <taxon>Hymenostomatida</taxon>
        <taxon>Tetrahymenina</taxon>
        <taxon>Tetrahymenidae</taxon>
        <taxon>Tetrahymena</taxon>
    </lineage>
</organism>
<evidence type="ECO:0000256" key="5">
    <source>
        <dbReference type="ARBA" id="ARBA00023054"/>
    </source>
</evidence>
<dbReference type="PANTHER" id="PTHR47969:SF15">
    <property type="entry name" value="CHROMOSOME-ASSOCIATED KINESIN KIF4A-RELATED"/>
    <property type="match status" value="1"/>
</dbReference>
<dbReference type="PRINTS" id="PR00380">
    <property type="entry name" value="KINESINHEAVY"/>
</dbReference>
<dbReference type="GO" id="GO:0003777">
    <property type="term" value="F:microtubule motor activity"/>
    <property type="evidence" value="ECO:0007669"/>
    <property type="project" value="InterPro"/>
</dbReference>
<dbReference type="EMBL" id="GG662331">
    <property type="protein sequence ID" value="EAS05756.2"/>
    <property type="molecule type" value="Genomic_DNA"/>
</dbReference>
<dbReference type="HOGENOM" id="CLU_001485_2_1_1"/>
<dbReference type="SMART" id="SM00129">
    <property type="entry name" value="KISc"/>
    <property type="match status" value="1"/>
</dbReference>
<feature type="coiled-coil region" evidence="7">
    <location>
        <begin position="132"/>
        <end position="159"/>
    </location>
</feature>
<evidence type="ECO:0000259" key="8">
    <source>
        <dbReference type="PROSITE" id="PS50067"/>
    </source>
</evidence>
<dbReference type="GO" id="GO:0005524">
    <property type="term" value="F:ATP binding"/>
    <property type="evidence" value="ECO:0007669"/>
    <property type="project" value="UniProtKB-UniRule"/>
</dbReference>
<dbReference type="GO" id="GO:0051231">
    <property type="term" value="P:spindle elongation"/>
    <property type="evidence" value="ECO:0007669"/>
    <property type="project" value="TreeGrafter"/>
</dbReference>
<dbReference type="GO" id="GO:0005875">
    <property type="term" value="C:microtubule associated complex"/>
    <property type="evidence" value="ECO:0007669"/>
    <property type="project" value="TreeGrafter"/>
</dbReference>
<keyword evidence="10" id="KW-1185">Reference proteome</keyword>
<dbReference type="InterPro" id="IPR001752">
    <property type="entry name" value="Kinesin_motor_dom"/>
</dbReference>
<dbReference type="GO" id="GO:0005737">
    <property type="term" value="C:cytoplasm"/>
    <property type="evidence" value="ECO:0007669"/>
    <property type="project" value="UniProtKB-SubCell"/>
</dbReference>
<dbReference type="PROSITE" id="PS50067">
    <property type="entry name" value="KINESIN_MOTOR_2"/>
    <property type="match status" value="1"/>
</dbReference>
<dbReference type="GO" id="GO:0007018">
    <property type="term" value="P:microtubule-based movement"/>
    <property type="evidence" value="ECO:0007669"/>
    <property type="project" value="InterPro"/>
</dbReference>
<keyword evidence="5 7" id="KW-0175">Coiled coil</keyword>
<keyword evidence="6" id="KW-0505">Motor protein</keyword>
<evidence type="ECO:0000256" key="7">
    <source>
        <dbReference type="SAM" id="Coils"/>
    </source>
</evidence>
<accession>Q24D89</accession>
<dbReference type="InterPro" id="IPR036961">
    <property type="entry name" value="Kinesin_motor_dom_sf"/>
</dbReference>
<dbReference type="KEGG" id="tet:TTHERM_01041960"/>
<sequence length="366" mass="42427">MISADQQNYEEFIRVIVRKIPQIQTHNSNNNNNNNNNNEDQVCINQSENSISINYQFNQTLQKPTFHFDTIFDEKSTQQQIYNNAVSHLVDSLFQGVSSTIWAAGQTGSGKSYTLFGIKQDEGKKGIVYRAIDQIFSKIKNFNESNEEQKQQNEEYNAYISIYTLYQERLEDLLADKSENLRIKQIEDQIYIEKLTKMQITSVQECLDVLQNGINKNLTNITLCSLLQSRQFFFIEISVQQINKSSGIEQMSSLKIIEFEGYKNSISLQKQNEVLFHEKPYFSKTLAAFNNVIVALTNENSFHIPYRDSKLTRIMQDSLGGNSRGLMICNLNTKFGYEDILYNLRIASRVQQVRNRILLNKNSYNK</sequence>
<dbReference type="InParanoid" id="Q24D89"/>
<evidence type="ECO:0000256" key="3">
    <source>
        <dbReference type="ARBA" id="ARBA00022741"/>
    </source>
</evidence>
<dbReference type="STRING" id="312017.Q24D89"/>
<evidence type="ECO:0000256" key="6">
    <source>
        <dbReference type="PROSITE-ProRule" id="PRU00283"/>
    </source>
</evidence>
<proteinExistence type="inferred from homology"/>
<dbReference type="InterPro" id="IPR027640">
    <property type="entry name" value="Kinesin-like_fam"/>
</dbReference>
<dbReference type="AlphaFoldDB" id="Q24D89"/>
<keyword evidence="3 6" id="KW-0547">Nucleotide-binding</keyword>
<dbReference type="Proteomes" id="UP000009168">
    <property type="component" value="Unassembled WGS sequence"/>
</dbReference>
<evidence type="ECO:0000256" key="1">
    <source>
        <dbReference type="ARBA" id="ARBA00004496"/>
    </source>
</evidence>
<dbReference type="RefSeq" id="XP_001026001.2">
    <property type="nucleotide sequence ID" value="XM_001026001.2"/>
</dbReference>
<dbReference type="GO" id="GO:0008017">
    <property type="term" value="F:microtubule binding"/>
    <property type="evidence" value="ECO:0007669"/>
    <property type="project" value="InterPro"/>
</dbReference>
<comment type="subcellular location">
    <subcellularLocation>
        <location evidence="1">Cytoplasm</location>
    </subcellularLocation>
</comment>
<dbReference type="OrthoDB" id="3176171at2759"/>
<keyword evidence="4 6" id="KW-0067">ATP-binding</keyword>
<feature type="domain" description="Kinesin motor" evidence="8">
    <location>
        <begin position="12"/>
        <end position="353"/>
    </location>
</feature>
<evidence type="ECO:0000313" key="10">
    <source>
        <dbReference type="Proteomes" id="UP000009168"/>
    </source>
</evidence>
<dbReference type="Pfam" id="PF00225">
    <property type="entry name" value="Kinesin"/>
    <property type="match status" value="1"/>
</dbReference>
<gene>
    <name evidence="9" type="ORF">TTHERM_01041960</name>
</gene>
<dbReference type="Gene3D" id="3.40.850.10">
    <property type="entry name" value="Kinesin motor domain"/>
    <property type="match status" value="1"/>
</dbReference>
<evidence type="ECO:0000313" key="9">
    <source>
        <dbReference type="EMBL" id="EAS05756.2"/>
    </source>
</evidence>
<name>Q24D89_TETTS</name>